<evidence type="ECO:0000256" key="8">
    <source>
        <dbReference type="ARBA" id="ARBA00023136"/>
    </source>
</evidence>
<evidence type="ECO:0000256" key="3">
    <source>
        <dbReference type="ARBA" id="ARBA00022448"/>
    </source>
</evidence>
<comment type="caution">
    <text evidence="12">The sequence shown here is derived from an EMBL/GenBank/DDBJ whole genome shotgun (WGS) entry which is preliminary data.</text>
</comment>
<evidence type="ECO:0000256" key="6">
    <source>
        <dbReference type="ARBA" id="ARBA00022692"/>
    </source>
</evidence>
<feature type="transmembrane region" description="Helical" evidence="10">
    <location>
        <begin position="373"/>
        <end position="394"/>
    </location>
</feature>
<dbReference type="AlphaFoldDB" id="A0A1J6WS42"/>
<dbReference type="RefSeq" id="WP_071619085.1">
    <property type="nucleotide sequence ID" value="NZ_MINN01000096.1"/>
</dbReference>
<keyword evidence="8 10" id="KW-0472">Membrane</keyword>
<keyword evidence="4" id="KW-1003">Cell membrane</keyword>
<keyword evidence="3 9" id="KW-0813">Transport</keyword>
<dbReference type="PANTHER" id="PTHR30012">
    <property type="entry name" value="GENERAL SECRETION PATHWAY PROTEIN"/>
    <property type="match status" value="1"/>
</dbReference>
<evidence type="ECO:0000256" key="10">
    <source>
        <dbReference type="SAM" id="Phobius"/>
    </source>
</evidence>
<organism evidence="12 13">
    <name type="scientific">Rossellomorea aquimaris</name>
    <dbReference type="NCBI Taxonomy" id="189382"/>
    <lineage>
        <taxon>Bacteria</taxon>
        <taxon>Bacillati</taxon>
        <taxon>Bacillota</taxon>
        <taxon>Bacilli</taxon>
        <taxon>Bacillales</taxon>
        <taxon>Bacillaceae</taxon>
        <taxon>Rossellomorea</taxon>
    </lineage>
</organism>
<dbReference type="Proteomes" id="UP000182062">
    <property type="component" value="Unassembled WGS sequence"/>
</dbReference>
<evidence type="ECO:0000313" key="12">
    <source>
        <dbReference type="EMBL" id="OIU70735.1"/>
    </source>
</evidence>
<dbReference type="Pfam" id="PF00482">
    <property type="entry name" value="T2SSF"/>
    <property type="match status" value="2"/>
</dbReference>
<dbReference type="GO" id="GO:0005886">
    <property type="term" value="C:plasma membrane"/>
    <property type="evidence" value="ECO:0007669"/>
    <property type="project" value="UniProtKB-SubCell"/>
</dbReference>
<feature type="transmembrane region" description="Helical" evidence="10">
    <location>
        <begin position="220"/>
        <end position="238"/>
    </location>
</feature>
<evidence type="ECO:0000256" key="7">
    <source>
        <dbReference type="ARBA" id="ARBA00022989"/>
    </source>
</evidence>
<dbReference type="GO" id="GO:0009306">
    <property type="term" value="P:protein secretion"/>
    <property type="evidence" value="ECO:0007669"/>
    <property type="project" value="InterPro"/>
</dbReference>
<dbReference type="OrthoDB" id="9805682at2"/>
<evidence type="ECO:0000256" key="9">
    <source>
        <dbReference type="RuleBase" id="RU003923"/>
    </source>
</evidence>
<dbReference type="EMBL" id="MINN01000096">
    <property type="protein sequence ID" value="OIU70735.1"/>
    <property type="molecule type" value="Genomic_DNA"/>
</dbReference>
<dbReference type="PRINTS" id="PR00812">
    <property type="entry name" value="BCTERIALGSPF"/>
</dbReference>
<feature type="domain" description="Type II secretion system protein GspF" evidence="11">
    <location>
        <begin position="271"/>
        <end position="392"/>
    </location>
</feature>
<name>A0A1J6WS42_9BACI</name>
<evidence type="ECO:0000256" key="1">
    <source>
        <dbReference type="ARBA" id="ARBA00004429"/>
    </source>
</evidence>
<protein>
    <submittedName>
        <fullName evidence="12">Type II secretion system protein F</fullName>
    </submittedName>
</protein>
<evidence type="ECO:0000256" key="2">
    <source>
        <dbReference type="ARBA" id="ARBA00005745"/>
    </source>
</evidence>
<dbReference type="InterPro" id="IPR001992">
    <property type="entry name" value="T2SS_GspF/T4SS_PilC_CS"/>
</dbReference>
<keyword evidence="6 9" id="KW-0812">Transmembrane</keyword>
<evidence type="ECO:0000256" key="4">
    <source>
        <dbReference type="ARBA" id="ARBA00022475"/>
    </source>
</evidence>
<keyword evidence="5" id="KW-0997">Cell inner membrane</keyword>
<accession>A0A1J6WS42</accession>
<feature type="transmembrane region" description="Helical" evidence="10">
    <location>
        <begin position="163"/>
        <end position="189"/>
    </location>
</feature>
<proteinExistence type="inferred from homology"/>
<comment type="similarity">
    <text evidence="2 9">Belongs to the GSP F family.</text>
</comment>
<dbReference type="PROSITE" id="PS00874">
    <property type="entry name" value="T2SP_F"/>
    <property type="match status" value="1"/>
</dbReference>
<feature type="domain" description="Type II secretion system protein GspF" evidence="11">
    <location>
        <begin position="67"/>
        <end position="190"/>
    </location>
</feature>
<keyword evidence="13" id="KW-1185">Reference proteome</keyword>
<dbReference type="InterPro" id="IPR018076">
    <property type="entry name" value="T2SS_GspF_dom"/>
</dbReference>
<dbReference type="FunFam" id="1.20.81.30:FF:000001">
    <property type="entry name" value="Type II secretion system protein F"/>
    <property type="match status" value="2"/>
</dbReference>
<evidence type="ECO:0000313" key="13">
    <source>
        <dbReference type="Proteomes" id="UP000182062"/>
    </source>
</evidence>
<dbReference type="InterPro" id="IPR042094">
    <property type="entry name" value="T2SS_GspF_sf"/>
</dbReference>
<evidence type="ECO:0000256" key="5">
    <source>
        <dbReference type="ARBA" id="ARBA00022519"/>
    </source>
</evidence>
<gene>
    <name evidence="12" type="ORF">BHE18_19665</name>
</gene>
<dbReference type="Gene3D" id="1.20.81.30">
    <property type="entry name" value="Type II secretion system (T2SS), domain F"/>
    <property type="match status" value="2"/>
</dbReference>
<reference evidence="12 13" key="1">
    <citation type="submission" date="2016-09" db="EMBL/GenBank/DDBJ databases">
        <title>Bacillus aquimaris SAMM genome sequence reveals colonization and biosurfactant production capacities.</title>
        <authorList>
            <person name="Waghmode S.R."/>
            <person name="Suryavanshi M.V."/>
        </authorList>
    </citation>
    <scope>NUCLEOTIDE SEQUENCE [LARGE SCALE GENOMIC DNA]</scope>
    <source>
        <strain evidence="12 13">SAMM</strain>
    </source>
</reference>
<dbReference type="InterPro" id="IPR003004">
    <property type="entry name" value="GspF/PilC"/>
</dbReference>
<keyword evidence="7 10" id="KW-1133">Transmembrane helix</keyword>
<comment type="subcellular location">
    <subcellularLocation>
        <location evidence="1">Cell inner membrane</location>
        <topology evidence="1">Multi-pass membrane protein</topology>
    </subcellularLocation>
    <subcellularLocation>
        <location evidence="9">Cell membrane</location>
        <topology evidence="9">Multi-pass membrane protein</topology>
    </subcellularLocation>
</comment>
<evidence type="ECO:0000259" key="11">
    <source>
        <dbReference type="Pfam" id="PF00482"/>
    </source>
</evidence>
<sequence>MTRFKYEGRDRSGRKRGVISAPSKKEAMMRLKNQGIRVISAEEIPETLLTKEITLGNPVKLQQMVVFLRQFSTLLKAGVTVVDATRILSAQTSSKALSKVLSEVEIELKEGIPLSEAFAKHRKIFESLFINMLKAGEATGSLDETLERLGDHYEKQHTTRQKVIAALSYPAVVGIIAIGVVIFLLLAVVPTFVDMFADMGSELPLITRVVLGASAIVQEYWYGLLLLVILGAAGITLIRRKQETKYYLDYFILRIPVFGSLIQKAVLARMTRTFSSLFSSSVPILQSMVILERVVENEVIARVIKESRDSLESGGSLTEPMKDHWAIPPLVSHMISIGEETGSLDAMLSKVADFYEKEVEHTTDQLKSLIEPLMIVVLAGLVGTIVTAIMVPMFEMFNNVQNF</sequence>
<dbReference type="PANTHER" id="PTHR30012:SF0">
    <property type="entry name" value="TYPE II SECRETION SYSTEM PROTEIN F-RELATED"/>
    <property type="match status" value="1"/>
</dbReference>